<proteinExistence type="inferred from homology"/>
<evidence type="ECO:0000256" key="6">
    <source>
        <dbReference type="ARBA" id="ARBA00023237"/>
    </source>
</evidence>
<evidence type="ECO:0000313" key="10">
    <source>
        <dbReference type="EMBL" id="MFN0255011.1"/>
    </source>
</evidence>
<dbReference type="SUPFAM" id="SSF49464">
    <property type="entry name" value="Carboxypeptidase regulatory domain-like"/>
    <property type="match status" value="1"/>
</dbReference>
<dbReference type="InterPro" id="IPR037066">
    <property type="entry name" value="Plug_dom_sf"/>
</dbReference>
<protein>
    <submittedName>
        <fullName evidence="10">SusC/RagA family TonB-linked outer membrane protein</fullName>
    </submittedName>
</protein>
<dbReference type="InterPro" id="IPR023997">
    <property type="entry name" value="TonB-dep_OMP_SusC/RagA_CS"/>
</dbReference>
<evidence type="ECO:0000256" key="1">
    <source>
        <dbReference type="ARBA" id="ARBA00004571"/>
    </source>
</evidence>
<evidence type="ECO:0000256" key="7">
    <source>
        <dbReference type="PROSITE-ProRule" id="PRU01360"/>
    </source>
</evidence>
<dbReference type="Proteomes" id="UP001517247">
    <property type="component" value="Unassembled WGS sequence"/>
</dbReference>
<comment type="caution">
    <text evidence="10">The sequence shown here is derived from an EMBL/GenBank/DDBJ whole genome shotgun (WGS) entry which is preliminary data.</text>
</comment>
<dbReference type="InterPro" id="IPR036942">
    <property type="entry name" value="Beta-barrel_TonB_sf"/>
</dbReference>
<accession>A0ABW9J3C1</accession>
<dbReference type="InterPro" id="IPR012910">
    <property type="entry name" value="Plug_dom"/>
</dbReference>
<evidence type="ECO:0000256" key="8">
    <source>
        <dbReference type="SAM" id="SignalP"/>
    </source>
</evidence>
<evidence type="ECO:0000259" key="9">
    <source>
        <dbReference type="Pfam" id="PF07715"/>
    </source>
</evidence>
<comment type="similarity">
    <text evidence="7">Belongs to the TonB-dependent receptor family.</text>
</comment>
<sequence>MKKLLQSLFILLFVATTAMAQDRTITGTVTSKEDGLPIPGVSVKTRGVAGGVVTTSNGKYSINVPSKATALEFSYLGYDAQTVTLAGSNQINVVLVPSTKSLDEVVLVGYGSQKKTTLTGSQGSVSAKDIENTPILNAQQGLQGRVAGVQVSQASGTPGGGININIRGVGSIGGSNQPLYVVDGIPISTGSYTQVAAGGQLTNALADINPADIESMEILKDAASTAIYGSRGANGVVLINTKRGLNQATKIGVNIYSGFQEVAKTIPSLTGPQYIQLMNEAVVNRYGAASGRDYAWLSSALGSAQSANPNAYGTTNWQDEIFRSAAITNYEVTARGGNDKTKFAVSGGLFDQKGVVIGTDYKRYSGRINLDNQATDKLKLSLSTSFSNSINNRVNNDNNIYGVVSASFLLGSHIPAYNANGTYGRDPVSSVDNPLAQAYENDFKYTSNRLLASGSAEYQFIPELSFKTSLSLDYFTSKDRTFLSSLTNNGASTNGSATEGQNQEVNYVFENILTYNKVFNGVHSVNLLGGFSYQESQYENILATATGFPGNDLRRLSSGSVRATASSGGSSNALESYFFRANYAFKGKYIFQASARYDGSSRFGAEKRYGFFPSVSGAWRISEESFLKDVKAISDLKIRASYGIVGNQEIGNFTSLPLVGGGANYLQNPGLAPTQLGNVNLTWENTANLDLGLDLSLFANRLTLTVDAYQRKTTDLLLSKPLVGSSGFLSIQSNIGKTDNKGLEIGLSGKIFTKRDFSWDANFNISLNKNRIIELSGNPYAAGFASWVEVGQPLGAFRGYRMIGIFQSAAEIAGAPTQTVTTSPLTSTAPGDVRFKDVDGNGIINSDDQEIIGQGNPTYWGGLTNNFKYKNFDLSVFLQYQGGNQIYTNTRAFGEGMNGVFGQMATTLNRWTPTNTNTDIPRAVYGDPANNRRVSSRFIEDADFLRIKNVSLGYNFGPKVLNAIRVSNLRLYVAAQNLHTFTKYSGLDPEVSTFSITNTAPGTDFLTYPQARTYTFGLNVTF</sequence>
<keyword evidence="5 7" id="KW-0472">Membrane</keyword>
<evidence type="ECO:0000313" key="11">
    <source>
        <dbReference type="Proteomes" id="UP001517247"/>
    </source>
</evidence>
<dbReference type="Gene3D" id="2.170.130.10">
    <property type="entry name" value="TonB-dependent receptor, plug domain"/>
    <property type="match status" value="1"/>
</dbReference>
<keyword evidence="2 7" id="KW-0813">Transport</keyword>
<dbReference type="EMBL" id="SSHJ02000005">
    <property type="protein sequence ID" value="MFN0255011.1"/>
    <property type="molecule type" value="Genomic_DNA"/>
</dbReference>
<feature type="signal peptide" evidence="8">
    <location>
        <begin position="1"/>
        <end position="20"/>
    </location>
</feature>
<dbReference type="Pfam" id="PF13715">
    <property type="entry name" value="CarbopepD_reg_2"/>
    <property type="match status" value="1"/>
</dbReference>
<feature type="domain" description="TonB-dependent receptor plug" evidence="9">
    <location>
        <begin position="116"/>
        <end position="236"/>
    </location>
</feature>
<evidence type="ECO:0000256" key="3">
    <source>
        <dbReference type="ARBA" id="ARBA00022452"/>
    </source>
</evidence>
<organism evidence="10 11">
    <name type="scientific">Pedobacter ureilyticus</name>
    <dbReference type="NCBI Taxonomy" id="1393051"/>
    <lineage>
        <taxon>Bacteria</taxon>
        <taxon>Pseudomonadati</taxon>
        <taxon>Bacteroidota</taxon>
        <taxon>Sphingobacteriia</taxon>
        <taxon>Sphingobacteriales</taxon>
        <taxon>Sphingobacteriaceae</taxon>
        <taxon>Pedobacter</taxon>
    </lineage>
</organism>
<name>A0ABW9J3C1_9SPHI</name>
<dbReference type="Gene3D" id="2.40.170.20">
    <property type="entry name" value="TonB-dependent receptor, beta-barrel domain"/>
    <property type="match status" value="1"/>
</dbReference>
<keyword evidence="4 7" id="KW-0812">Transmembrane</keyword>
<dbReference type="NCBIfam" id="TIGR04056">
    <property type="entry name" value="OMP_RagA_SusC"/>
    <property type="match status" value="1"/>
</dbReference>
<dbReference type="PROSITE" id="PS52016">
    <property type="entry name" value="TONB_DEPENDENT_REC_3"/>
    <property type="match status" value="1"/>
</dbReference>
<gene>
    <name evidence="10" type="ORF">E6A44_005465</name>
</gene>
<dbReference type="Gene3D" id="2.60.40.1120">
    <property type="entry name" value="Carboxypeptidase-like, regulatory domain"/>
    <property type="match status" value="1"/>
</dbReference>
<evidence type="ECO:0000256" key="2">
    <source>
        <dbReference type="ARBA" id="ARBA00022448"/>
    </source>
</evidence>
<keyword evidence="6 7" id="KW-0998">Cell outer membrane</keyword>
<evidence type="ECO:0000256" key="4">
    <source>
        <dbReference type="ARBA" id="ARBA00022692"/>
    </source>
</evidence>
<dbReference type="InterPro" id="IPR023996">
    <property type="entry name" value="TonB-dep_OMP_SusC/RagA"/>
</dbReference>
<dbReference type="InterPro" id="IPR039426">
    <property type="entry name" value="TonB-dep_rcpt-like"/>
</dbReference>
<dbReference type="RefSeq" id="WP_138722158.1">
    <property type="nucleotide sequence ID" value="NZ_SSHJ02000005.1"/>
</dbReference>
<comment type="subcellular location">
    <subcellularLocation>
        <location evidence="1 7">Cell outer membrane</location>
        <topology evidence="1 7">Multi-pass membrane protein</topology>
    </subcellularLocation>
</comment>
<feature type="chain" id="PRO_5046206419" evidence="8">
    <location>
        <begin position="21"/>
        <end position="1022"/>
    </location>
</feature>
<keyword evidence="3 7" id="KW-1134">Transmembrane beta strand</keyword>
<dbReference type="InterPro" id="IPR008969">
    <property type="entry name" value="CarboxyPept-like_regulatory"/>
</dbReference>
<reference evidence="10 11" key="1">
    <citation type="submission" date="2024-12" db="EMBL/GenBank/DDBJ databases">
        <authorList>
            <person name="Hu S."/>
        </authorList>
    </citation>
    <scope>NUCLEOTIDE SEQUENCE [LARGE SCALE GENOMIC DNA]</scope>
    <source>
        <strain evidence="10 11">THG-T11</strain>
    </source>
</reference>
<keyword evidence="8" id="KW-0732">Signal</keyword>
<dbReference type="NCBIfam" id="TIGR04057">
    <property type="entry name" value="SusC_RagA_signa"/>
    <property type="match status" value="1"/>
</dbReference>
<dbReference type="Pfam" id="PF07715">
    <property type="entry name" value="Plug"/>
    <property type="match status" value="1"/>
</dbReference>
<dbReference type="SUPFAM" id="SSF56935">
    <property type="entry name" value="Porins"/>
    <property type="match status" value="1"/>
</dbReference>
<keyword evidence="11" id="KW-1185">Reference proteome</keyword>
<evidence type="ECO:0000256" key="5">
    <source>
        <dbReference type="ARBA" id="ARBA00023136"/>
    </source>
</evidence>